<dbReference type="PANTHER" id="PTHR46708">
    <property type="entry name" value="TENASCIN"/>
    <property type="match status" value="1"/>
</dbReference>
<feature type="signal peptide" evidence="2">
    <location>
        <begin position="1"/>
        <end position="24"/>
    </location>
</feature>
<dbReference type="InterPro" id="IPR003961">
    <property type="entry name" value="FN3_dom"/>
</dbReference>
<sequence>MGRCLGVKVCVFLCCALNLMCSTAERLYFTQNDSLTWDNARNHCKTCFKDLVTVLPTDAYVIALHVTSDAWIGLRKYVYSPSNSTDNSTSNRGMPWSRWANGDPLAFQNWYPGWPVFKSPLPKIDCCSCSCTCPTATTPLTTSFSSTFTTTSLPNTNFSNVSQNWMDINVTDQNVTSYAELINSITQNMTRTTSSQSTTPATTLPLEAACVRTPMAIPDLPNPNKDYIEDSCVAMLSTGAWVEKNCTDLLPFVCYEDRFDGNVNVTNVTASAALLTWLPGPNGTSEYRLEVTPINGSQTKKVTLDLSYKLEGLTAGSGYMVKVFAIKCERDINNPQEANFYTIPNKVDHLNVPMQQDTSVMLSWNKPEGNTDFYRVEYNDNYIDTKTTSEVVTGLTPGTLYNFTVISGVNDTSKWSEPSTIQVFTKPGKVSNLIVSDNTDTSLTLKWGPPVGGVTGYRVLVLEKNITLNNTVVKETSFRVEGLLPGTEITFNVTAQANSSLEGETVTTSSYTTPSPVSNLTLNTTDSTLTASWNSPTGTGLTFKVNLQLEGEPVNETIVQVNSVEFIKLKTAANYTVKVYAISGNFQSPPVNSSKFTLPSPPTNAMVSYWNQKEIQIEWTPPVNIATATYLININSSFWGQRWSTKVTNQTSYKFSNLNSGTNYQFEVITLAGELKSKAATVTQYTVQNKIQISLSMMCSSEILLYCSNSTTSKQIYEKLNSTFTEMLGGVFWKLDNLTSENAAT</sequence>
<dbReference type="PROSITE" id="PS50853">
    <property type="entry name" value="FN3"/>
    <property type="match status" value="4"/>
</dbReference>
<feature type="domain" description="Fibronectin type-III" evidence="4">
    <location>
        <begin position="259"/>
        <end position="345"/>
    </location>
</feature>
<dbReference type="InterPro" id="IPR050991">
    <property type="entry name" value="ECM_Regulatory_Proteins"/>
</dbReference>
<keyword evidence="1" id="KW-0677">Repeat</keyword>
<dbReference type="InterPro" id="IPR016187">
    <property type="entry name" value="CTDL_fold"/>
</dbReference>
<dbReference type="InterPro" id="IPR001304">
    <property type="entry name" value="C-type_lectin-like"/>
</dbReference>
<evidence type="ECO:0000313" key="5">
    <source>
        <dbReference type="EMBL" id="KAF3697924.1"/>
    </source>
</evidence>
<reference evidence="6" key="2">
    <citation type="submission" date="2019-02" db="EMBL/GenBank/DDBJ databases">
        <title>Opniocepnalus argus Var Kimnra genome.</title>
        <authorList>
            <person name="Zhou C."/>
            <person name="Xiao S."/>
        </authorList>
    </citation>
    <scope>NUCLEOTIDE SEQUENCE [LARGE SCALE GENOMIC DNA]</scope>
</reference>
<keyword evidence="2" id="KW-0732">Signal</keyword>
<feature type="chain" id="PRO_5026141513" evidence="2">
    <location>
        <begin position="25"/>
        <end position="745"/>
    </location>
</feature>
<dbReference type="PANTHER" id="PTHR46708:SF11">
    <property type="entry name" value="RECEPTOR-TYPE TYROSINE-PROTEIN PHOSPHATASE ETA-LIKE"/>
    <property type="match status" value="1"/>
</dbReference>
<dbReference type="SMART" id="SM00060">
    <property type="entry name" value="FN3"/>
    <property type="match status" value="5"/>
</dbReference>
<dbReference type="InterPro" id="IPR036116">
    <property type="entry name" value="FN3_sf"/>
</dbReference>
<gene>
    <name evidence="5" type="ORF">EXN66_Car013605</name>
</gene>
<evidence type="ECO:0000313" key="6">
    <source>
        <dbReference type="Proteomes" id="UP000503349"/>
    </source>
</evidence>
<dbReference type="Gene3D" id="3.10.100.10">
    <property type="entry name" value="Mannose-Binding Protein A, subunit A"/>
    <property type="match status" value="1"/>
</dbReference>
<dbReference type="InterPro" id="IPR016186">
    <property type="entry name" value="C-type_lectin-like/link_sf"/>
</dbReference>
<feature type="domain" description="C-type lectin" evidence="3">
    <location>
        <begin position="23"/>
        <end position="126"/>
    </location>
</feature>
<organism evidence="5 6">
    <name type="scientific">Channa argus</name>
    <name type="common">Northern snakehead</name>
    <name type="synonym">Ophicephalus argus</name>
    <dbReference type="NCBI Taxonomy" id="215402"/>
    <lineage>
        <taxon>Eukaryota</taxon>
        <taxon>Metazoa</taxon>
        <taxon>Chordata</taxon>
        <taxon>Craniata</taxon>
        <taxon>Vertebrata</taxon>
        <taxon>Euteleostomi</taxon>
        <taxon>Actinopterygii</taxon>
        <taxon>Neopterygii</taxon>
        <taxon>Teleostei</taxon>
        <taxon>Neoteleostei</taxon>
        <taxon>Acanthomorphata</taxon>
        <taxon>Anabantaria</taxon>
        <taxon>Anabantiformes</taxon>
        <taxon>Channoidei</taxon>
        <taxon>Channidae</taxon>
        <taxon>Channa</taxon>
    </lineage>
</organism>
<keyword evidence="6" id="KW-1185">Reference proteome</keyword>
<reference evidence="5 6" key="1">
    <citation type="submission" date="2019-02" db="EMBL/GenBank/DDBJ databases">
        <title>Opniocepnalus argus genome.</title>
        <authorList>
            <person name="Zhou C."/>
            <person name="Xiao S."/>
        </authorList>
    </citation>
    <scope>NUCLEOTIDE SEQUENCE [LARGE SCALE GENOMIC DNA]</scope>
    <source>
        <strain evidence="5">OARG1902GOOAL</strain>
        <tissue evidence="5">Muscle</tissue>
    </source>
</reference>
<dbReference type="CDD" id="cd00063">
    <property type="entry name" value="FN3"/>
    <property type="match status" value="5"/>
</dbReference>
<dbReference type="PROSITE" id="PS50041">
    <property type="entry name" value="C_TYPE_LECTIN_2"/>
    <property type="match status" value="1"/>
</dbReference>
<dbReference type="AlphaFoldDB" id="A0A6G1Q697"/>
<proteinExistence type="predicted"/>
<feature type="domain" description="Fibronectin type-III" evidence="4">
    <location>
        <begin position="346"/>
        <end position="428"/>
    </location>
</feature>
<dbReference type="InterPro" id="IPR013783">
    <property type="entry name" value="Ig-like_fold"/>
</dbReference>
<dbReference type="Gene3D" id="2.60.40.10">
    <property type="entry name" value="Immunoglobulins"/>
    <property type="match status" value="5"/>
</dbReference>
<feature type="domain" description="Fibronectin type-III" evidence="4">
    <location>
        <begin position="429"/>
        <end position="516"/>
    </location>
</feature>
<name>A0A6G1Q697_CHAAH</name>
<dbReference type="Proteomes" id="UP000503349">
    <property type="component" value="Chromosome 13"/>
</dbReference>
<protein>
    <submittedName>
        <fullName evidence="5">Fibronectin</fullName>
    </submittedName>
</protein>
<evidence type="ECO:0000256" key="1">
    <source>
        <dbReference type="ARBA" id="ARBA00022737"/>
    </source>
</evidence>
<dbReference type="SUPFAM" id="SSF49265">
    <property type="entry name" value="Fibronectin type III"/>
    <property type="match status" value="3"/>
</dbReference>
<dbReference type="Pfam" id="PF00041">
    <property type="entry name" value="fn3"/>
    <property type="match status" value="5"/>
</dbReference>
<accession>A0A6G1Q697</accession>
<feature type="domain" description="Fibronectin type-III" evidence="4">
    <location>
        <begin position="601"/>
        <end position="690"/>
    </location>
</feature>
<dbReference type="EMBL" id="CM015724">
    <property type="protein sequence ID" value="KAF3697924.1"/>
    <property type="molecule type" value="Genomic_DNA"/>
</dbReference>
<dbReference type="SUPFAM" id="SSF56436">
    <property type="entry name" value="C-type lectin-like"/>
    <property type="match status" value="2"/>
</dbReference>
<evidence type="ECO:0000259" key="3">
    <source>
        <dbReference type="PROSITE" id="PS50041"/>
    </source>
</evidence>
<evidence type="ECO:0000256" key="2">
    <source>
        <dbReference type="SAM" id="SignalP"/>
    </source>
</evidence>
<evidence type="ECO:0000259" key="4">
    <source>
        <dbReference type="PROSITE" id="PS50853"/>
    </source>
</evidence>